<dbReference type="Proteomes" id="UP001283361">
    <property type="component" value="Unassembled WGS sequence"/>
</dbReference>
<name>A0AAE1CYV0_9GAST</name>
<gene>
    <name evidence="1" type="ORF">RRG08_014654</name>
</gene>
<keyword evidence="2" id="KW-1185">Reference proteome</keyword>
<accession>A0AAE1CYV0</accession>
<evidence type="ECO:0000313" key="1">
    <source>
        <dbReference type="EMBL" id="KAK3746180.1"/>
    </source>
</evidence>
<organism evidence="1 2">
    <name type="scientific">Elysia crispata</name>
    <name type="common">lettuce slug</name>
    <dbReference type="NCBI Taxonomy" id="231223"/>
    <lineage>
        <taxon>Eukaryota</taxon>
        <taxon>Metazoa</taxon>
        <taxon>Spiralia</taxon>
        <taxon>Lophotrochozoa</taxon>
        <taxon>Mollusca</taxon>
        <taxon>Gastropoda</taxon>
        <taxon>Heterobranchia</taxon>
        <taxon>Euthyneura</taxon>
        <taxon>Panpulmonata</taxon>
        <taxon>Sacoglossa</taxon>
        <taxon>Placobranchoidea</taxon>
        <taxon>Plakobranchidae</taxon>
        <taxon>Elysia</taxon>
    </lineage>
</organism>
<protein>
    <submittedName>
        <fullName evidence="1">Uncharacterized protein</fullName>
    </submittedName>
</protein>
<comment type="caution">
    <text evidence="1">The sequence shown here is derived from an EMBL/GenBank/DDBJ whole genome shotgun (WGS) entry which is preliminary data.</text>
</comment>
<reference evidence="1" key="1">
    <citation type="journal article" date="2023" name="G3 (Bethesda)">
        <title>A reference genome for the long-term kleptoplast-retaining sea slug Elysia crispata morphotype clarki.</title>
        <authorList>
            <person name="Eastman K.E."/>
            <person name="Pendleton A.L."/>
            <person name="Shaikh M.A."/>
            <person name="Suttiyut T."/>
            <person name="Ogas R."/>
            <person name="Tomko P."/>
            <person name="Gavelis G."/>
            <person name="Widhalm J.R."/>
            <person name="Wisecaver J.H."/>
        </authorList>
    </citation>
    <scope>NUCLEOTIDE SEQUENCE</scope>
    <source>
        <strain evidence="1">ECLA1</strain>
    </source>
</reference>
<dbReference type="EMBL" id="JAWDGP010006162">
    <property type="protein sequence ID" value="KAK3746180.1"/>
    <property type="molecule type" value="Genomic_DNA"/>
</dbReference>
<sequence length="158" mass="17785">MKNKIHKQKSIEHRASIFLYLFMGQNSGLVQTGDRWPRTALPSPLQYALKTISYHVTVPVPGAAKNHHPRGQNRSESAEVRAQWGISAAGHETIENSRNLVRHLSGRCSAEREKSSSKSERYLGCTRRFPVQNGNDINFAFSSVKTSLRRFIGSHSQL</sequence>
<evidence type="ECO:0000313" key="2">
    <source>
        <dbReference type="Proteomes" id="UP001283361"/>
    </source>
</evidence>
<dbReference type="AlphaFoldDB" id="A0AAE1CYV0"/>
<proteinExistence type="predicted"/>